<organism evidence="1 2">
    <name type="scientific">Candidatus Methylumidiphilus alinenensis</name>
    <dbReference type="NCBI Taxonomy" id="2202197"/>
    <lineage>
        <taxon>Bacteria</taxon>
        <taxon>Pseudomonadati</taxon>
        <taxon>Pseudomonadota</taxon>
        <taxon>Gammaproteobacteria</taxon>
        <taxon>Methylococcales</taxon>
        <taxon>Candidatus Methylumidiphilus</taxon>
    </lineage>
</organism>
<gene>
    <name evidence="1" type="ORF">DM484_19765</name>
</gene>
<reference evidence="1 2" key="1">
    <citation type="journal article" date="2018" name="Aquat. Microb. Ecol.">
        <title>Gammaproteobacterial methanotrophs dominate.</title>
        <authorList>
            <person name="Rissanen A.J."/>
            <person name="Saarenheimo J."/>
            <person name="Tiirola M."/>
            <person name="Peura S."/>
            <person name="Aalto S.L."/>
            <person name="Karvinen A."/>
            <person name="Nykanen H."/>
        </authorList>
    </citation>
    <scope>NUCLEOTIDE SEQUENCE [LARGE SCALE GENOMIC DNA]</scope>
    <source>
        <strain evidence="1">AMbin10</strain>
    </source>
</reference>
<dbReference type="EMBL" id="QJPH01000404">
    <property type="protein sequence ID" value="PZN75041.1"/>
    <property type="molecule type" value="Genomic_DNA"/>
</dbReference>
<evidence type="ECO:0000313" key="2">
    <source>
        <dbReference type="Proteomes" id="UP000249396"/>
    </source>
</evidence>
<accession>A0A2W4QSE7</accession>
<name>A0A2W4QSE7_9GAMM</name>
<dbReference type="AlphaFoldDB" id="A0A2W4QSE7"/>
<proteinExistence type="predicted"/>
<comment type="caution">
    <text evidence="1">The sequence shown here is derived from an EMBL/GenBank/DDBJ whole genome shotgun (WGS) entry which is preliminary data.</text>
</comment>
<dbReference type="Proteomes" id="UP000249396">
    <property type="component" value="Unassembled WGS sequence"/>
</dbReference>
<protein>
    <submittedName>
        <fullName evidence="1">Uncharacterized protein</fullName>
    </submittedName>
</protein>
<sequence length="81" mass="9102">MNTENTTPRAEATSSGMKRITADFSPEAYDVLTETSKRLSISKAESLRKALGLIDFVTRQQKEGWTLILEKGDKRKEIVTL</sequence>
<evidence type="ECO:0000313" key="1">
    <source>
        <dbReference type="EMBL" id="PZN75041.1"/>
    </source>
</evidence>